<organism evidence="4 5">
    <name type="scientific">Kingdonia uniflora</name>
    <dbReference type="NCBI Taxonomy" id="39325"/>
    <lineage>
        <taxon>Eukaryota</taxon>
        <taxon>Viridiplantae</taxon>
        <taxon>Streptophyta</taxon>
        <taxon>Embryophyta</taxon>
        <taxon>Tracheophyta</taxon>
        <taxon>Spermatophyta</taxon>
        <taxon>Magnoliopsida</taxon>
        <taxon>Ranunculales</taxon>
        <taxon>Circaeasteraceae</taxon>
        <taxon>Kingdonia</taxon>
    </lineage>
</organism>
<evidence type="ECO:0000313" key="5">
    <source>
        <dbReference type="Proteomes" id="UP000541444"/>
    </source>
</evidence>
<dbReference type="PANTHER" id="PTHR21450:SF35">
    <property type="entry name" value="TRANSCRIPTION FACTOR, PUTATIVE (DUF630 AND DUF632)-RELATED"/>
    <property type="match status" value="1"/>
</dbReference>
<dbReference type="InterPro" id="IPR006867">
    <property type="entry name" value="DUF632"/>
</dbReference>
<feature type="domain" description="DUF630" evidence="3">
    <location>
        <begin position="5"/>
        <end position="61"/>
    </location>
</feature>
<evidence type="ECO:0000256" key="1">
    <source>
        <dbReference type="SAM" id="MobiDB-lite"/>
    </source>
</evidence>
<dbReference type="PANTHER" id="PTHR21450">
    <property type="entry name" value="PROTEIN ALTERED PHOSPHATE STARVATION RESPONSE 1"/>
    <property type="match status" value="1"/>
</dbReference>
<sequence>MGGVISQSRVEKSDALSLCRERKRFIKQAIDSRYALSAAHLSYIQSLRNIGIALRRFAEAEAFIETDLEKSPSHSSYPSPSPSQSHNAESPSPNLFLSPPPSLSTLNYIKPSVRTAVTVKLDPCLLQDEILTFPPPPPPPTELDSSWDYFDPVDDSPSFRFVHENRFETNFDKVKGLKHFRGEEERGEICDVKGDGELVSVGLRLRPEGEDNAALEQCGSKRETTGLEKYLCDKREDSSEFITHRAKDFLSSVKDIETRFFRASESCKEVSKMLEANKIQLSSSETKGRSQSVFLAALHLACCHKETVLAPHEPPQDVAKVIWNRSLSSQSSSSKNPLNSASKDDIDDSLSDFAEEFCMIAGSHRSTLDRLYAWERKLYDEVKASEYIRRGYEQKCKELKHLFARDVNTQMIDKTRAIAKDLHSRLGVALHAVELIAKRIEKLRDEELQPQLVELIQGLIRMWKAMLECHHAQYITISLAYHTKKSTVPSQGESHSEILTQFQHEIECFGSSFSNWIRAHKSYIEALNGWHQNCILMPRECSKARRAFSPRRALAPPIFVLYRDWSIRIETLPSQDLTNSIKALVSDLRSSMITKVEDQKKKQGSFDSHKNGEIEGKNEDSFLNLTKIHPNLTKVLDDLTKFSEASLKMYEEIRQGNEAARVAYTNCKTK</sequence>
<feature type="compositionally biased region" description="Low complexity" evidence="1">
    <location>
        <begin position="73"/>
        <end position="96"/>
    </location>
</feature>
<comment type="caution">
    <text evidence="4">The sequence shown here is derived from an EMBL/GenBank/DDBJ whole genome shotgun (WGS) entry which is preliminary data.</text>
</comment>
<evidence type="ECO:0000313" key="4">
    <source>
        <dbReference type="EMBL" id="KAF6149109.1"/>
    </source>
</evidence>
<accession>A0A7J7M2L1</accession>
<evidence type="ECO:0008006" key="6">
    <source>
        <dbReference type="Google" id="ProtNLM"/>
    </source>
</evidence>
<feature type="domain" description="DUF632" evidence="2">
    <location>
        <begin position="250"/>
        <end position="589"/>
    </location>
</feature>
<dbReference type="InterPro" id="IPR006868">
    <property type="entry name" value="DUF630"/>
</dbReference>
<dbReference type="EMBL" id="JACGCM010001804">
    <property type="protein sequence ID" value="KAF6149109.1"/>
    <property type="molecule type" value="Genomic_DNA"/>
</dbReference>
<feature type="region of interest" description="Disordered" evidence="1">
    <location>
        <begin position="68"/>
        <end position="96"/>
    </location>
</feature>
<dbReference type="Pfam" id="PF04782">
    <property type="entry name" value="DUF632"/>
    <property type="match status" value="1"/>
</dbReference>
<evidence type="ECO:0000259" key="3">
    <source>
        <dbReference type="Pfam" id="PF04783"/>
    </source>
</evidence>
<dbReference type="Pfam" id="PF04783">
    <property type="entry name" value="DUF630"/>
    <property type="match status" value="1"/>
</dbReference>
<gene>
    <name evidence="4" type="ORF">GIB67_038892</name>
</gene>
<dbReference type="AlphaFoldDB" id="A0A7J7M2L1"/>
<evidence type="ECO:0000259" key="2">
    <source>
        <dbReference type="Pfam" id="PF04782"/>
    </source>
</evidence>
<name>A0A7J7M2L1_9MAGN</name>
<proteinExistence type="predicted"/>
<dbReference type="Proteomes" id="UP000541444">
    <property type="component" value="Unassembled WGS sequence"/>
</dbReference>
<protein>
    <recommendedName>
        <fullName evidence="6">Nitrate regulatory gene2 protein</fullName>
    </recommendedName>
</protein>
<reference evidence="4 5" key="1">
    <citation type="journal article" date="2020" name="IScience">
        <title>Genome Sequencing of the Endangered Kingdonia uniflora (Circaeasteraceae, Ranunculales) Reveals Potential Mechanisms of Evolutionary Specialization.</title>
        <authorList>
            <person name="Sun Y."/>
            <person name="Deng T."/>
            <person name="Zhang A."/>
            <person name="Moore M.J."/>
            <person name="Landis J.B."/>
            <person name="Lin N."/>
            <person name="Zhang H."/>
            <person name="Zhang X."/>
            <person name="Huang J."/>
            <person name="Zhang X."/>
            <person name="Sun H."/>
            <person name="Wang H."/>
        </authorList>
    </citation>
    <scope>NUCLEOTIDE SEQUENCE [LARGE SCALE GENOMIC DNA]</scope>
    <source>
        <strain evidence="4">TB1705</strain>
        <tissue evidence="4">Leaf</tissue>
    </source>
</reference>
<dbReference type="OrthoDB" id="1871118at2759"/>
<keyword evidence="5" id="KW-1185">Reference proteome</keyword>